<evidence type="ECO:0000313" key="3">
    <source>
        <dbReference type="Proteomes" id="UP001236239"/>
    </source>
</evidence>
<protein>
    <submittedName>
        <fullName evidence="2">Uncharacterized protein</fullName>
    </submittedName>
</protein>
<dbReference type="RefSeq" id="WP_306375061.1">
    <property type="nucleotide sequence ID" value="NZ_JASAYL010000004.1"/>
</dbReference>
<dbReference type="AlphaFoldDB" id="A0AAJ6N8R0"/>
<keyword evidence="1" id="KW-0175">Coiled coil</keyword>
<accession>A0AAJ6N8R0</accession>
<dbReference type="Proteomes" id="UP001236239">
    <property type="component" value="Unassembled WGS sequence"/>
</dbReference>
<feature type="coiled-coil region" evidence="1">
    <location>
        <begin position="79"/>
        <end position="119"/>
    </location>
</feature>
<gene>
    <name evidence="2" type="ORF">QJU93_02865</name>
</gene>
<name>A0AAJ6N8R0_9PAST</name>
<dbReference type="EMBL" id="JASAYQ010000003">
    <property type="protein sequence ID" value="MDP8172297.1"/>
    <property type="molecule type" value="Genomic_DNA"/>
</dbReference>
<proteinExistence type="predicted"/>
<evidence type="ECO:0000313" key="2">
    <source>
        <dbReference type="EMBL" id="MDP8172297.1"/>
    </source>
</evidence>
<sequence length="145" mass="17381">MSAVIKTITPFIDKECLLKALESIGCQYNELNNRIVVQHNSFRYIQHYFELKNGKYEFTYDSYSSSINKFLQNIEVSYKHIYQEKLAELERQRLESERIRLEEERKEFVKQQKESIKARAKEMGYSIKETTVQNKVKLVLVKHSY</sequence>
<comment type="caution">
    <text evidence="2">The sequence shown here is derived from an EMBL/GenBank/DDBJ whole genome shotgun (WGS) entry which is preliminary data.</text>
</comment>
<organism evidence="2 3">
    <name type="scientific">Phocoenobacter skyensis</name>
    <dbReference type="NCBI Taxonomy" id="97481"/>
    <lineage>
        <taxon>Bacteria</taxon>
        <taxon>Pseudomonadati</taxon>
        <taxon>Pseudomonadota</taxon>
        <taxon>Gammaproteobacteria</taxon>
        <taxon>Pasteurellales</taxon>
        <taxon>Pasteurellaceae</taxon>
        <taxon>Phocoenobacter</taxon>
    </lineage>
</organism>
<reference evidence="2" key="1">
    <citation type="journal article" date="2023" name="Front. Microbiol.">
        <title>Phylogeography and host specificity of Pasteurellaceae pathogenic to sea-farmed fish in the north-east Atlantic.</title>
        <authorList>
            <person name="Gulla S."/>
            <person name="Colquhoun D.J."/>
            <person name="Olsen A.B."/>
            <person name="Spilsberg B."/>
            <person name="Lagesen K."/>
            <person name="Aakesson C.P."/>
            <person name="Strom S."/>
            <person name="Manji F."/>
            <person name="Birkbeck T.H."/>
            <person name="Nilsen H.K."/>
        </authorList>
    </citation>
    <scope>NUCLEOTIDE SEQUENCE</scope>
    <source>
        <strain evidence="2">TW16_20</strain>
    </source>
</reference>
<evidence type="ECO:0000256" key="1">
    <source>
        <dbReference type="SAM" id="Coils"/>
    </source>
</evidence>